<name>A0A1M4VIX6_9BACE</name>
<accession>A0A1M4VIX6</accession>
<protein>
    <submittedName>
        <fullName evidence="1">Uncharacterized protein</fullName>
    </submittedName>
</protein>
<dbReference type="STRING" id="1297750.SAMN05444405_102303"/>
<dbReference type="Proteomes" id="UP000184509">
    <property type="component" value="Unassembled WGS sequence"/>
</dbReference>
<dbReference type="EMBL" id="FQTV01000002">
    <property type="protein sequence ID" value="SHE68939.1"/>
    <property type="molecule type" value="Genomic_DNA"/>
</dbReference>
<sequence>MEKITGYSLSRNYFEWVFNNPDKGDAAMTALYFFIIDEFNRSGWKDKIAITSHRCMAAIGCHSYNTYKRALNLLITNGFITLIQKSQNRYTANIVSLSNFDRLNHYVDKSTLSKNDEVKFTISKDDEVNTSTLSVTPSNNDELTETILNNKTIKPNNINNIEEYSSDSVFEDDCLKVEDVEVCDPYKEFTEWIKENAPKVAKMKEPFTEVQYYKLFSEYNADDVYNILEAMHNYEPLLKKSVSAYLTARNWLNRDKKKSNTNSRFSTAQKPTAGKFGSILKSLEGALNMTDVNSGFDKSKYGNMASVIESALMH</sequence>
<reference evidence="1 2" key="1">
    <citation type="submission" date="2016-11" db="EMBL/GenBank/DDBJ databases">
        <authorList>
            <person name="Jaros S."/>
            <person name="Januszkiewicz K."/>
            <person name="Wedrychowicz H."/>
        </authorList>
    </citation>
    <scope>NUCLEOTIDE SEQUENCE [LARGE SCALE GENOMIC DNA]</scope>
    <source>
        <strain evidence="1 2">DSM 26991</strain>
    </source>
</reference>
<organism evidence="1 2">
    <name type="scientific">Bacteroides luti</name>
    <dbReference type="NCBI Taxonomy" id="1297750"/>
    <lineage>
        <taxon>Bacteria</taxon>
        <taxon>Pseudomonadati</taxon>
        <taxon>Bacteroidota</taxon>
        <taxon>Bacteroidia</taxon>
        <taxon>Bacteroidales</taxon>
        <taxon>Bacteroidaceae</taxon>
        <taxon>Bacteroides</taxon>
    </lineage>
</organism>
<evidence type="ECO:0000313" key="2">
    <source>
        <dbReference type="Proteomes" id="UP000184509"/>
    </source>
</evidence>
<dbReference type="RefSeq" id="WP_073399140.1">
    <property type="nucleotide sequence ID" value="NZ_FQTV01000002.1"/>
</dbReference>
<keyword evidence="2" id="KW-1185">Reference proteome</keyword>
<dbReference type="OrthoDB" id="1009602at2"/>
<dbReference type="AlphaFoldDB" id="A0A1M4VIX6"/>
<evidence type="ECO:0000313" key="1">
    <source>
        <dbReference type="EMBL" id="SHE68939.1"/>
    </source>
</evidence>
<proteinExistence type="predicted"/>
<gene>
    <name evidence="1" type="ORF">SAMN05444405_102303</name>
</gene>